<keyword evidence="7 9" id="KW-0482">Metalloprotease</keyword>
<keyword evidence="6 9" id="KW-0862">Zinc</keyword>
<evidence type="ECO:0000256" key="10">
    <source>
        <dbReference type="RuleBase" id="RU361183"/>
    </source>
</evidence>
<keyword evidence="2 9" id="KW-0479">Metal-binding</keyword>
<evidence type="ECO:0000256" key="7">
    <source>
        <dbReference type="ARBA" id="ARBA00023049"/>
    </source>
</evidence>
<name>A0AAJ0BVC6_9PEZI</name>
<keyword evidence="5 9" id="KW-0378">Hydrolase</keyword>
<keyword evidence="3 10" id="KW-0732">Signal</keyword>
<dbReference type="GO" id="GO:0004222">
    <property type="term" value="F:metalloendopeptidase activity"/>
    <property type="evidence" value="ECO:0007669"/>
    <property type="project" value="UniProtKB-UniRule"/>
</dbReference>
<dbReference type="Gene3D" id="3.40.390.10">
    <property type="entry name" value="Collagenase (Catalytic Domain)"/>
    <property type="match status" value="1"/>
</dbReference>
<keyword evidence="13" id="KW-1185">Reference proteome</keyword>
<dbReference type="GO" id="GO:0008270">
    <property type="term" value="F:zinc ion binding"/>
    <property type="evidence" value="ECO:0007669"/>
    <property type="project" value="UniProtKB-UniRule"/>
</dbReference>
<dbReference type="SMART" id="SM00235">
    <property type="entry name" value="ZnMc"/>
    <property type="match status" value="1"/>
</dbReference>
<evidence type="ECO:0000256" key="4">
    <source>
        <dbReference type="ARBA" id="ARBA00022737"/>
    </source>
</evidence>
<comment type="caution">
    <text evidence="12">The sequence shown here is derived from an EMBL/GenBank/DDBJ whole genome shotgun (WGS) entry which is preliminary data.</text>
</comment>
<dbReference type="PANTHER" id="PTHR10127:SF780">
    <property type="entry name" value="METALLOENDOPEPTIDASE"/>
    <property type="match status" value="1"/>
</dbReference>
<protein>
    <recommendedName>
        <fullName evidence="10">Metalloendopeptidase</fullName>
        <ecNumber evidence="10">3.4.24.-</ecNumber>
    </recommendedName>
</protein>
<dbReference type="GO" id="GO:0006508">
    <property type="term" value="P:proteolysis"/>
    <property type="evidence" value="ECO:0007669"/>
    <property type="project" value="UniProtKB-KW"/>
</dbReference>
<evidence type="ECO:0000259" key="11">
    <source>
        <dbReference type="PROSITE" id="PS51864"/>
    </source>
</evidence>
<evidence type="ECO:0000256" key="1">
    <source>
        <dbReference type="ARBA" id="ARBA00022670"/>
    </source>
</evidence>
<dbReference type="EC" id="3.4.24.-" evidence="10"/>
<evidence type="ECO:0000256" key="8">
    <source>
        <dbReference type="ARBA" id="ARBA00023157"/>
    </source>
</evidence>
<dbReference type="InterPro" id="IPR011936">
    <property type="entry name" value="Myxo_disulph_rpt"/>
</dbReference>
<feature type="binding site" evidence="9">
    <location>
        <position position="238"/>
    </location>
    <ligand>
        <name>Zn(2+)</name>
        <dbReference type="ChEBI" id="CHEBI:29105"/>
        <note>catalytic</note>
    </ligand>
</feature>
<dbReference type="InterPro" id="IPR024079">
    <property type="entry name" value="MetalloPept_cat_dom_sf"/>
</dbReference>
<dbReference type="InterPro" id="IPR006026">
    <property type="entry name" value="Peptidase_Metallo"/>
</dbReference>
<feature type="binding site" evidence="9">
    <location>
        <position position="242"/>
    </location>
    <ligand>
        <name>Zn(2+)</name>
        <dbReference type="ChEBI" id="CHEBI:29105"/>
        <note>catalytic</note>
    </ligand>
</feature>
<dbReference type="PROSITE" id="PS51864">
    <property type="entry name" value="ASTACIN"/>
    <property type="match status" value="1"/>
</dbReference>
<sequence length="574" mass="61061">MAAALKLLGLGALLFSQSFAQNETTPGFDRSNTTIANATAWAFPGQNLTTITIEYQPPTEFVNNTGYAYNITYPPVQRRVSYFVMHDLAIIDGDVIFGSEEELLALRVPDGNSTVVHKRDGDQPQIQRRALSLGRESSLKWPGGRVEYYWESQATKDARVDNWLEATKIWTDRLPFLSFIDKGSFKTVSTANGPIVLKLDKGSVSSSPVGRAQSANGNYLVLGDIGSGPGKDLGVYVHEIGHTLGLIHEQMRPDRDAYIDLDCTRVCGSFVMKPPPHENEVDHCTDAHCSPPTCIDYGCNFHKLSPTDASVDWSGPYDVLSIMQYGASSFARPPSYLPPMTPAKPGIPLRGGNGVVPTLLDLQRVCNLYYEDCRGICGDGILSPNNGGEECDDGNNVSGDGCEADCKVSPAVCGNGVLEPGEACDDGNLVAGDGCDATCHVEFCGDGIVQPGIGEECDDGPAGSSDCTPACKKACLQACDPDPRFNGCGLTASCIAVVGGTGAAGAGAHYCACAHGFRGAGVAPGDVSAQMRLPWVGQEGRVFVRPGVQCNVLCDQWTLGRDGCAEVEERAMCY</sequence>
<dbReference type="RefSeq" id="XP_060279945.1">
    <property type="nucleotide sequence ID" value="XM_060430691.1"/>
</dbReference>
<comment type="caution">
    <text evidence="9">Lacks conserved residue(s) required for the propagation of feature annotation.</text>
</comment>
<evidence type="ECO:0000313" key="12">
    <source>
        <dbReference type="EMBL" id="KAK1763732.1"/>
    </source>
</evidence>
<evidence type="ECO:0000256" key="6">
    <source>
        <dbReference type="ARBA" id="ARBA00022833"/>
    </source>
</evidence>
<evidence type="ECO:0000256" key="9">
    <source>
        <dbReference type="PROSITE-ProRule" id="PRU01211"/>
    </source>
</evidence>
<feature type="active site" evidence="9">
    <location>
        <position position="239"/>
    </location>
</feature>
<organism evidence="12 13">
    <name type="scientific">Phialemonium atrogriseum</name>
    <dbReference type="NCBI Taxonomy" id="1093897"/>
    <lineage>
        <taxon>Eukaryota</taxon>
        <taxon>Fungi</taxon>
        <taxon>Dikarya</taxon>
        <taxon>Ascomycota</taxon>
        <taxon>Pezizomycotina</taxon>
        <taxon>Sordariomycetes</taxon>
        <taxon>Sordariomycetidae</taxon>
        <taxon>Cephalothecales</taxon>
        <taxon>Cephalothecaceae</taxon>
        <taxon>Phialemonium</taxon>
    </lineage>
</organism>
<feature type="domain" description="Peptidase M12A" evidence="11">
    <location>
        <begin position="129"/>
        <end position="374"/>
    </location>
</feature>
<keyword evidence="1 9" id="KW-0645">Protease</keyword>
<comment type="cofactor">
    <cofactor evidence="9 10">
        <name>Zn(2+)</name>
        <dbReference type="ChEBI" id="CHEBI:29105"/>
    </cofactor>
    <text evidence="9 10">Binds 1 zinc ion per subunit.</text>
</comment>
<dbReference type="GeneID" id="85313878"/>
<keyword evidence="4" id="KW-0677">Repeat</keyword>
<feature type="signal peptide" evidence="10">
    <location>
        <begin position="1"/>
        <end position="20"/>
    </location>
</feature>
<dbReference type="PRINTS" id="PR00480">
    <property type="entry name" value="ASTACIN"/>
</dbReference>
<feature type="binding site" evidence="9">
    <location>
        <position position="248"/>
    </location>
    <ligand>
        <name>Zn(2+)</name>
        <dbReference type="ChEBI" id="CHEBI:29105"/>
        <note>catalytic</note>
    </ligand>
</feature>
<dbReference type="AlphaFoldDB" id="A0AAJ0BVC6"/>
<reference evidence="12" key="1">
    <citation type="submission" date="2023-06" db="EMBL/GenBank/DDBJ databases">
        <title>Genome-scale phylogeny and comparative genomics of the fungal order Sordariales.</title>
        <authorList>
            <consortium name="Lawrence Berkeley National Laboratory"/>
            <person name="Hensen N."/>
            <person name="Bonometti L."/>
            <person name="Westerberg I."/>
            <person name="Brannstrom I.O."/>
            <person name="Guillou S."/>
            <person name="Cros-Aarteil S."/>
            <person name="Calhoun S."/>
            <person name="Haridas S."/>
            <person name="Kuo A."/>
            <person name="Mondo S."/>
            <person name="Pangilinan J."/>
            <person name="Riley R."/>
            <person name="Labutti K."/>
            <person name="Andreopoulos B."/>
            <person name="Lipzen A."/>
            <person name="Chen C."/>
            <person name="Yanf M."/>
            <person name="Daum C."/>
            <person name="Ng V."/>
            <person name="Clum A."/>
            <person name="Steindorff A."/>
            <person name="Ohm R."/>
            <person name="Martin F."/>
            <person name="Silar P."/>
            <person name="Natvig D."/>
            <person name="Lalanne C."/>
            <person name="Gautier V."/>
            <person name="Ament-Velasquez S.L."/>
            <person name="Kruys A."/>
            <person name="Hutchinson M.I."/>
            <person name="Powell A.J."/>
            <person name="Barry K."/>
            <person name="Miller A.N."/>
            <person name="Grigoriev I.V."/>
            <person name="Debuchy R."/>
            <person name="Gladieux P."/>
            <person name="Thoren M.H."/>
            <person name="Johannesson H."/>
        </authorList>
    </citation>
    <scope>NUCLEOTIDE SEQUENCE</scope>
    <source>
        <strain evidence="12">8032-3</strain>
    </source>
</reference>
<evidence type="ECO:0000256" key="3">
    <source>
        <dbReference type="ARBA" id="ARBA00022729"/>
    </source>
</evidence>
<keyword evidence="8" id="KW-1015">Disulfide bond</keyword>
<evidence type="ECO:0000256" key="2">
    <source>
        <dbReference type="ARBA" id="ARBA00022723"/>
    </source>
</evidence>
<dbReference type="Pfam" id="PF01400">
    <property type="entry name" value="Astacin"/>
    <property type="match status" value="1"/>
</dbReference>
<dbReference type="InterPro" id="IPR001506">
    <property type="entry name" value="Peptidase_M12A"/>
</dbReference>
<dbReference type="NCBIfam" id="TIGR02232">
    <property type="entry name" value="myxo_disulf_rpt"/>
    <property type="match status" value="2"/>
</dbReference>
<evidence type="ECO:0000256" key="5">
    <source>
        <dbReference type="ARBA" id="ARBA00022801"/>
    </source>
</evidence>
<dbReference type="SUPFAM" id="SSF55486">
    <property type="entry name" value="Metalloproteases ('zincins'), catalytic domain"/>
    <property type="match status" value="1"/>
</dbReference>
<accession>A0AAJ0BVC6</accession>
<feature type="chain" id="PRO_5042317098" description="Metalloendopeptidase" evidence="10">
    <location>
        <begin position="21"/>
        <end position="574"/>
    </location>
</feature>
<dbReference type="EMBL" id="MU839025">
    <property type="protein sequence ID" value="KAK1763732.1"/>
    <property type="molecule type" value="Genomic_DNA"/>
</dbReference>
<dbReference type="PANTHER" id="PTHR10127">
    <property type="entry name" value="DISCOIDIN, CUB, EGF, LAMININ , AND ZINC METALLOPROTEASE DOMAIN CONTAINING"/>
    <property type="match status" value="1"/>
</dbReference>
<proteinExistence type="predicted"/>
<dbReference type="Proteomes" id="UP001244011">
    <property type="component" value="Unassembled WGS sequence"/>
</dbReference>
<dbReference type="Pfam" id="PF13948">
    <property type="entry name" value="DUF4215"/>
    <property type="match status" value="2"/>
</dbReference>
<gene>
    <name evidence="12" type="ORF">QBC33DRAFT_573177</name>
</gene>
<evidence type="ECO:0000313" key="13">
    <source>
        <dbReference type="Proteomes" id="UP001244011"/>
    </source>
</evidence>